<proteinExistence type="inferred from homology"/>
<dbReference type="EMBL" id="JAODUP010000886">
    <property type="protein sequence ID" value="KAK2143027.1"/>
    <property type="molecule type" value="Genomic_DNA"/>
</dbReference>
<organism evidence="4 5">
    <name type="scientific">Paralvinella palmiformis</name>
    <dbReference type="NCBI Taxonomy" id="53620"/>
    <lineage>
        <taxon>Eukaryota</taxon>
        <taxon>Metazoa</taxon>
        <taxon>Spiralia</taxon>
        <taxon>Lophotrochozoa</taxon>
        <taxon>Annelida</taxon>
        <taxon>Polychaeta</taxon>
        <taxon>Sedentaria</taxon>
        <taxon>Canalipalpata</taxon>
        <taxon>Terebellida</taxon>
        <taxon>Terebelliformia</taxon>
        <taxon>Alvinellidae</taxon>
        <taxon>Paralvinella</taxon>
    </lineage>
</organism>
<comment type="pathway">
    <text evidence="3">Protein modification; protein glycosylation.</text>
</comment>
<evidence type="ECO:0000256" key="3">
    <source>
        <dbReference type="RuleBase" id="RU363129"/>
    </source>
</evidence>
<dbReference type="Pfam" id="PF01531">
    <property type="entry name" value="Glyco_transf_11"/>
    <property type="match status" value="1"/>
</dbReference>
<reference evidence="4" key="1">
    <citation type="journal article" date="2023" name="Mol. Biol. Evol.">
        <title>Third-Generation Sequencing Reveals the Adaptive Role of the Epigenome in Three Deep-Sea Polychaetes.</title>
        <authorList>
            <person name="Perez M."/>
            <person name="Aroh O."/>
            <person name="Sun Y."/>
            <person name="Lan Y."/>
            <person name="Juniper S.K."/>
            <person name="Young C.R."/>
            <person name="Angers B."/>
            <person name="Qian P.Y."/>
        </authorList>
    </citation>
    <scope>NUCLEOTIDE SEQUENCE</scope>
    <source>
        <strain evidence="4">P08H-3</strain>
    </source>
</reference>
<comment type="similarity">
    <text evidence="3">Belongs to the glycosyltransferase 11 family.</text>
</comment>
<keyword evidence="3" id="KW-0735">Signal-anchor</keyword>
<protein>
    <recommendedName>
        <fullName evidence="3">L-Fucosyltransferase</fullName>
        <ecNumber evidence="3">2.4.1.-</ecNumber>
    </recommendedName>
</protein>
<evidence type="ECO:0000256" key="2">
    <source>
        <dbReference type="ARBA" id="ARBA00022679"/>
    </source>
</evidence>
<keyword evidence="2 3" id="KW-0808">Transferase</keyword>
<dbReference type="PANTHER" id="PTHR11927:SF9">
    <property type="entry name" value="L-FUCOSYLTRANSFERASE"/>
    <property type="match status" value="1"/>
</dbReference>
<dbReference type="EC" id="2.4.1.-" evidence="3"/>
<comment type="subcellular location">
    <subcellularLocation>
        <location evidence="3">Golgi apparatus</location>
        <location evidence="3">Golgi stack membrane</location>
        <topology evidence="3">Single-pass type II membrane protein</topology>
    </subcellularLocation>
</comment>
<evidence type="ECO:0000313" key="4">
    <source>
        <dbReference type="EMBL" id="KAK2143027.1"/>
    </source>
</evidence>
<evidence type="ECO:0000313" key="5">
    <source>
        <dbReference type="Proteomes" id="UP001208570"/>
    </source>
</evidence>
<keyword evidence="1 3" id="KW-0328">Glycosyltransferase</keyword>
<dbReference type="GO" id="GO:0032580">
    <property type="term" value="C:Golgi cisterna membrane"/>
    <property type="evidence" value="ECO:0007669"/>
    <property type="project" value="UniProtKB-SubCell"/>
</dbReference>
<keyword evidence="3" id="KW-0325">Glycoprotein</keyword>
<gene>
    <name evidence="4" type="ORF">LSH36_886g00024</name>
</gene>
<dbReference type="Proteomes" id="UP001208570">
    <property type="component" value="Unassembled WGS sequence"/>
</dbReference>
<dbReference type="GO" id="GO:0005975">
    <property type="term" value="P:carbohydrate metabolic process"/>
    <property type="evidence" value="ECO:0007669"/>
    <property type="project" value="InterPro"/>
</dbReference>
<keyword evidence="5" id="KW-1185">Reference proteome</keyword>
<dbReference type="InterPro" id="IPR002516">
    <property type="entry name" value="Glyco_trans_11"/>
</dbReference>
<sequence length="109" mass="12839">MGLFRSRYKNVYFVVCSDDIKWARKHLRGGDILFVTNNTPAVDMAILASCNHVIVSNGTFSWWVGWLCTGITVRYRWMPKYDSYMYNMTRGEYWPTNDTYNHYVAIDSD</sequence>
<dbReference type="PANTHER" id="PTHR11927">
    <property type="entry name" value="GALACTOSIDE 2-L-FUCOSYLTRANSFERASE"/>
    <property type="match status" value="1"/>
</dbReference>
<name>A0AAD9IYP2_9ANNE</name>
<evidence type="ECO:0000256" key="1">
    <source>
        <dbReference type="ARBA" id="ARBA00022676"/>
    </source>
</evidence>
<keyword evidence="3" id="KW-0812">Transmembrane</keyword>
<accession>A0AAD9IYP2</accession>
<comment type="caution">
    <text evidence="4">The sequence shown here is derived from an EMBL/GenBank/DDBJ whole genome shotgun (WGS) entry which is preliminary data.</text>
</comment>
<keyword evidence="3" id="KW-0333">Golgi apparatus</keyword>
<dbReference type="AlphaFoldDB" id="A0AAD9IYP2"/>
<dbReference type="GO" id="GO:0008107">
    <property type="term" value="F:galactoside 2-alpha-L-fucosyltransferase activity"/>
    <property type="evidence" value="ECO:0007669"/>
    <property type="project" value="InterPro"/>
</dbReference>